<dbReference type="PANTHER" id="PTHR23312:SF8">
    <property type="entry name" value="ARMADILLO REPEAT-CONTAINING PROTEIN 5"/>
    <property type="match status" value="1"/>
</dbReference>
<dbReference type="SUPFAM" id="SSF48371">
    <property type="entry name" value="ARM repeat"/>
    <property type="match status" value="1"/>
</dbReference>
<reference evidence="2" key="1">
    <citation type="submission" date="2014-07" db="EMBL/GenBank/DDBJ databases">
        <authorList>
            <person name="Martin A.A"/>
            <person name="De Silva N."/>
        </authorList>
    </citation>
    <scope>NUCLEOTIDE SEQUENCE</scope>
</reference>
<protein>
    <submittedName>
        <fullName evidence="3">BTB domain-containing protein</fullName>
    </submittedName>
</protein>
<accession>A0A0K0FHB6</accession>
<dbReference type="AlphaFoldDB" id="A0A0K0FHB6"/>
<dbReference type="WBParaSite" id="SVE_0827800.1">
    <property type="protein sequence ID" value="SVE_0827800.1"/>
    <property type="gene ID" value="SVE_0827800"/>
</dbReference>
<sequence length="928" mass="107466">MDVKIKRYSDRLNIRGFDSWEAVLISDNYEEVDKALSKLKKLLSKKDRIIEILDDSKEKSGVFYVLIRLMLNKALSNELSQKAIVLKILQETISIIANCCFFSMTACMCLTKTAPNIISIFDKLLNLPQKGDSVKAGILRLIGNLLETKKAFPTITSNLPFMEKLASFINSGEVKLQRNSIRTFKILCKNGISKRIIDCNAVAELASLIISDKFDLYGDDILFMLSFLARTVPKDTGRQLATPECSNFLFNILLEQKSEEYKYEKWIEPICSFLNRSYEIRESIGRAGLTKLILEGKNCISFLKILTFFAQDAWGRVTLRENGGLDIIIENLLCSESINEKILLIQSLKNLIHDTVGISYLCQSQKFFETVLIHVNSYIKTNPLDCKLELKDKSENIIQKDSSPFHTINANNALLNNFYNQVYTRSGYLISNRASRSPSGHSRSNSLSPTRSVFSSPERDILDFEFEEGDEIMEMQENKDSLQQQNNEQMVVFGEFFLMSWQSHDENNHKYLVRNEIIEMWVNYLSINLPCDPKAGRAMKRLARSCNIISNLLKLKFHILILNVLIRRSCMMHLLAKECKHCTKIHRYGKDLYRDFSEHVDTDYGWSYILIDLKQSNDDLKINAMIASVALIRTVKRRRNYFETYKPIKKLVEKCKVILLNQENFDMVNSLGEPNKEILFQIMISFGTLISKNTFDKLFFIDDIYKECNDLIDSGEISKESNCCNVPVSQKEGIEYICFENSTMSECIIIEKDILCKNCIFYQAMFSSSFIEAQNRKFKFNFNEVISEMVSWEDFKIFIHYCSGCTVENCLVIKTPQTYVSLIYLADYFSYEFLTNKLIQFGDTLQRMFSGRDLKYIIPLVRQCPHIFSKLSVFFFINFLCYTEKEHMFEILNSLINNPELTEEFFKELEKFLSITFSTSSLTRGLLI</sequence>
<reference evidence="3" key="2">
    <citation type="submission" date="2015-08" db="UniProtKB">
        <authorList>
            <consortium name="WormBaseParasite"/>
        </authorList>
    </citation>
    <scope>IDENTIFICATION</scope>
</reference>
<dbReference type="InterPro" id="IPR011989">
    <property type="entry name" value="ARM-like"/>
</dbReference>
<keyword evidence="2" id="KW-1185">Reference proteome</keyword>
<dbReference type="Proteomes" id="UP000035680">
    <property type="component" value="Unassembled WGS sequence"/>
</dbReference>
<dbReference type="Gene3D" id="3.30.710.10">
    <property type="entry name" value="Potassium Channel Kv1.1, Chain A"/>
    <property type="match status" value="1"/>
</dbReference>
<evidence type="ECO:0000313" key="2">
    <source>
        <dbReference type="Proteomes" id="UP000035680"/>
    </source>
</evidence>
<feature type="compositionally biased region" description="Low complexity" evidence="1">
    <location>
        <begin position="434"/>
        <end position="448"/>
    </location>
</feature>
<dbReference type="GO" id="GO:0009653">
    <property type="term" value="P:anatomical structure morphogenesis"/>
    <property type="evidence" value="ECO:0007669"/>
    <property type="project" value="TreeGrafter"/>
</dbReference>
<dbReference type="InterPro" id="IPR011333">
    <property type="entry name" value="SKP1/BTB/POZ_sf"/>
</dbReference>
<organism evidence="2 3">
    <name type="scientific">Strongyloides venezuelensis</name>
    <name type="common">Threadworm</name>
    <dbReference type="NCBI Taxonomy" id="75913"/>
    <lineage>
        <taxon>Eukaryota</taxon>
        <taxon>Metazoa</taxon>
        <taxon>Ecdysozoa</taxon>
        <taxon>Nematoda</taxon>
        <taxon>Chromadorea</taxon>
        <taxon>Rhabditida</taxon>
        <taxon>Tylenchina</taxon>
        <taxon>Panagrolaimomorpha</taxon>
        <taxon>Strongyloidoidea</taxon>
        <taxon>Strongyloididae</taxon>
        <taxon>Strongyloides</taxon>
    </lineage>
</organism>
<proteinExistence type="predicted"/>
<dbReference type="PANTHER" id="PTHR23312">
    <property type="entry name" value="ARMC5 ARMADILLO REPEAT-CONTAINING -RELATED"/>
    <property type="match status" value="1"/>
</dbReference>
<evidence type="ECO:0000256" key="1">
    <source>
        <dbReference type="SAM" id="MobiDB-lite"/>
    </source>
</evidence>
<dbReference type="GO" id="GO:0005829">
    <property type="term" value="C:cytosol"/>
    <property type="evidence" value="ECO:0007669"/>
    <property type="project" value="TreeGrafter"/>
</dbReference>
<evidence type="ECO:0000313" key="3">
    <source>
        <dbReference type="WBParaSite" id="SVE_0827800.1"/>
    </source>
</evidence>
<dbReference type="InterPro" id="IPR016024">
    <property type="entry name" value="ARM-type_fold"/>
</dbReference>
<feature type="region of interest" description="Disordered" evidence="1">
    <location>
        <begin position="434"/>
        <end position="455"/>
    </location>
</feature>
<dbReference type="Gene3D" id="1.25.10.10">
    <property type="entry name" value="Leucine-rich Repeat Variant"/>
    <property type="match status" value="1"/>
</dbReference>
<name>A0A0K0FHB6_STRVS</name>